<organism evidence="4 5">
    <name type="scientific">Microbacterium schleiferi</name>
    <dbReference type="NCBI Taxonomy" id="69362"/>
    <lineage>
        <taxon>Bacteria</taxon>
        <taxon>Bacillati</taxon>
        <taxon>Actinomycetota</taxon>
        <taxon>Actinomycetes</taxon>
        <taxon>Micrococcales</taxon>
        <taxon>Microbacteriaceae</taxon>
        <taxon>Microbacterium</taxon>
    </lineage>
</organism>
<dbReference type="Pfam" id="PF00436">
    <property type="entry name" value="SSB"/>
    <property type="match status" value="1"/>
</dbReference>
<name>A0ABU7V7Z0_9MICO</name>
<protein>
    <recommendedName>
        <fullName evidence="2 3">Single-stranded DNA-binding protein</fullName>
    </recommendedName>
</protein>
<dbReference type="PANTHER" id="PTHR10302:SF27">
    <property type="entry name" value="SINGLE-STRANDED DNA-BINDING PROTEIN"/>
    <property type="match status" value="1"/>
</dbReference>
<dbReference type="SUPFAM" id="SSF50249">
    <property type="entry name" value="Nucleic acid-binding proteins"/>
    <property type="match status" value="1"/>
</dbReference>
<dbReference type="Proteomes" id="UP001351900">
    <property type="component" value="Unassembled WGS sequence"/>
</dbReference>
<dbReference type="EMBL" id="JAZHOV010000004">
    <property type="protein sequence ID" value="MEF2255248.1"/>
    <property type="molecule type" value="Genomic_DNA"/>
</dbReference>
<dbReference type="NCBIfam" id="TIGR00621">
    <property type="entry name" value="ssb"/>
    <property type="match status" value="1"/>
</dbReference>
<dbReference type="GO" id="GO:0003677">
    <property type="term" value="F:DNA binding"/>
    <property type="evidence" value="ECO:0007669"/>
    <property type="project" value="UniProtKB-KW"/>
</dbReference>
<evidence type="ECO:0000256" key="1">
    <source>
        <dbReference type="ARBA" id="ARBA00023125"/>
    </source>
</evidence>
<dbReference type="CDD" id="cd04496">
    <property type="entry name" value="SSB_OBF"/>
    <property type="match status" value="1"/>
</dbReference>
<dbReference type="PANTHER" id="PTHR10302">
    <property type="entry name" value="SINGLE-STRANDED DNA-BINDING PROTEIN"/>
    <property type="match status" value="1"/>
</dbReference>
<dbReference type="Gene3D" id="2.40.50.140">
    <property type="entry name" value="Nucleic acid-binding proteins"/>
    <property type="match status" value="1"/>
</dbReference>
<dbReference type="PIRSF" id="PIRSF002070">
    <property type="entry name" value="SSB"/>
    <property type="match status" value="1"/>
</dbReference>
<proteinExistence type="predicted"/>
<evidence type="ECO:0000313" key="5">
    <source>
        <dbReference type="Proteomes" id="UP001351900"/>
    </source>
</evidence>
<comment type="caution">
    <text evidence="4">The sequence shown here is derived from an EMBL/GenBank/DDBJ whole genome shotgun (WGS) entry which is preliminary data.</text>
</comment>
<dbReference type="InterPro" id="IPR011344">
    <property type="entry name" value="ssDNA-bd"/>
</dbReference>
<evidence type="ECO:0000256" key="3">
    <source>
        <dbReference type="RuleBase" id="RU000524"/>
    </source>
</evidence>
<gene>
    <name evidence="4" type="primary">ssb</name>
    <name evidence="4" type="ORF">V2V91_08890</name>
</gene>
<reference evidence="4 5" key="1">
    <citation type="submission" date="2024-01" db="EMBL/GenBank/DDBJ databases">
        <title>the genome sequence of strain Microbacterium schleiferi NBRC 15075.</title>
        <authorList>
            <person name="Ding Y."/>
            <person name="Zhang G."/>
        </authorList>
    </citation>
    <scope>NUCLEOTIDE SEQUENCE [LARGE SCALE GENOMIC DNA]</scope>
    <source>
        <strain evidence="4 5">NBRC 15075</strain>
    </source>
</reference>
<dbReference type="PROSITE" id="PS50935">
    <property type="entry name" value="SSB"/>
    <property type="match status" value="1"/>
</dbReference>
<evidence type="ECO:0000256" key="2">
    <source>
        <dbReference type="PIRNR" id="PIRNR002070"/>
    </source>
</evidence>
<accession>A0ABU7V7Z0</accession>
<dbReference type="InterPro" id="IPR012340">
    <property type="entry name" value="NA-bd_OB-fold"/>
</dbReference>
<dbReference type="RefSeq" id="WP_331791561.1">
    <property type="nucleotide sequence ID" value="NZ_BAAAUO010000012.1"/>
</dbReference>
<keyword evidence="5" id="KW-1185">Reference proteome</keyword>
<keyword evidence="1 2" id="KW-0238">DNA-binding</keyword>
<dbReference type="InterPro" id="IPR000424">
    <property type="entry name" value="Primosome_PriB/ssb"/>
</dbReference>
<evidence type="ECO:0000313" key="4">
    <source>
        <dbReference type="EMBL" id="MEF2255248.1"/>
    </source>
</evidence>
<sequence length="158" mass="16539">MHDTITVMGNVAGDPEFKITAGGLAVVNFRLGSAQRRLDRPTGTWVDDGTNWYNVSAFRGLAEHIAASVTKGQPLVVTGRLRLRPWEAGDKKGVSIDIDADTVGHDLRWGTTTYTKQVTAQAAASSAATSATEGEDAWAAPGLDSAATAVPVGGETPF</sequence>